<dbReference type="Proteomes" id="UP000244173">
    <property type="component" value="Chromosome"/>
</dbReference>
<dbReference type="AlphaFoldDB" id="A0A2S0PC45"/>
<proteinExistence type="predicted"/>
<name>A0A2S0PC45_9NEIS</name>
<protein>
    <submittedName>
        <fullName evidence="1">Uncharacterized protein</fullName>
    </submittedName>
</protein>
<sequence>MAVALGDLVRQLDTLPGLAASRLHDTSVTEPDGLDDLRHRGPYPRLLASEWLLAEAAPDEFLRRAVMGEHLFLMPRPRSRQVDRLILALFDAGPHQLGAPRLAHLAAWILLARRAEQAGATLRWGVLQQPGALHEAREVRNLHDLLKQRGWTLPTPAHLQQWQQSLADAALNPAECWQVGSPSARAMPQASHRLGIARALQGSDLDVLLETRTRRSRLQLPLPPEPLAQDILKGRFAPTAASNAHQKNSGRLSIKQPPILSPAGRHVAVRLLDAPGVMVFPIPGANHARGKARRQLWPDGAQPLALLLDGRTALGY</sequence>
<gene>
    <name evidence="1" type="ORF">DAI18_12960</name>
</gene>
<evidence type="ECO:0000313" key="2">
    <source>
        <dbReference type="Proteomes" id="UP000244173"/>
    </source>
</evidence>
<accession>A0A2S0PC45</accession>
<keyword evidence="2" id="KW-1185">Reference proteome</keyword>
<dbReference type="STRING" id="1122240.GCA_000620105_02636"/>
<evidence type="ECO:0000313" key="1">
    <source>
        <dbReference type="EMBL" id="AVY94847.1"/>
    </source>
</evidence>
<dbReference type="EMBL" id="CP028519">
    <property type="protein sequence ID" value="AVY94847.1"/>
    <property type="molecule type" value="Genomic_DNA"/>
</dbReference>
<organism evidence="1 2">
    <name type="scientific">Microvirgula aerodenitrificans</name>
    <dbReference type="NCBI Taxonomy" id="57480"/>
    <lineage>
        <taxon>Bacteria</taxon>
        <taxon>Pseudomonadati</taxon>
        <taxon>Pseudomonadota</taxon>
        <taxon>Betaproteobacteria</taxon>
        <taxon>Neisseriales</taxon>
        <taxon>Aquaspirillaceae</taxon>
        <taxon>Microvirgula</taxon>
    </lineage>
</organism>
<reference evidence="1 2" key="1">
    <citation type="submission" date="2018-04" db="EMBL/GenBank/DDBJ databases">
        <title>Denitrifier Microvirgula.</title>
        <authorList>
            <person name="Anderson E."/>
            <person name="Jang J."/>
            <person name="Ishii S."/>
        </authorList>
    </citation>
    <scope>NUCLEOTIDE SEQUENCE [LARGE SCALE GENOMIC DNA]</scope>
    <source>
        <strain evidence="1 2">BE2.4</strain>
    </source>
</reference>
<dbReference type="KEGG" id="maer:DAI18_12960"/>